<gene>
    <name evidence="2" type="primary">carA</name>
    <name evidence="2" type="ORF">I553_10142</name>
</gene>
<dbReference type="EMBL" id="JAOB01000071">
    <property type="protein sequence ID" value="EUA20432.1"/>
    <property type="molecule type" value="Genomic_DNA"/>
</dbReference>
<proteinExistence type="predicted"/>
<dbReference type="EC" id="6.3.5.5" evidence="2"/>
<feature type="region of interest" description="Disordered" evidence="1">
    <location>
        <begin position="21"/>
        <end position="82"/>
    </location>
</feature>
<protein>
    <submittedName>
        <fullName evidence="2">Carbamoyl-phosphate synthase small chain domain protein</fullName>
        <ecNumber evidence="2">6.3.5.5</ecNumber>
    </submittedName>
</protein>
<comment type="caution">
    <text evidence="2">The sequence shown here is derived from an EMBL/GenBank/DDBJ whole genome shotgun (WGS) entry which is preliminary data.</text>
</comment>
<feature type="compositionally biased region" description="Low complexity" evidence="1">
    <location>
        <begin position="37"/>
        <end position="50"/>
    </location>
</feature>
<feature type="compositionally biased region" description="Basic and acidic residues" evidence="1">
    <location>
        <begin position="26"/>
        <end position="36"/>
    </location>
</feature>
<reference evidence="2" key="1">
    <citation type="submission" date="2014-01" db="EMBL/GenBank/DDBJ databases">
        <authorList>
            <person name="Brown-Elliot B."/>
            <person name="Wallace R."/>
            <person name="Lenaerts A."/>
            <person name="Ordway D."/>
            <person name="DeGroote M.A."/>
            <person name="Parker T."/>
            <person name="Sizemore C."/>
            <person name="Tallon L.J."/>
            <person name="Sadzewicz L.K."/>
            <person name="Sengamalay N."/>
            <person name="Fraser C.M."/>
            <person name="Hine E."/>
            <person name="Shefchek K.A."/>
            <person name="Das S.P."/>
            <person name="Tettelin H."/>
        </authorList>
    </citation>
    <scope>NUCLEOTIDE SEQUENCE [LARGE SCALE GENOMIC DNA]</scope>
    <source>
        <strain evidence="2">4042</strain>
    </source>
</reference>
<name>X7ZLH3_MYCXE</name>
<dbReference type="GO" id="GO:0004088">
    <property type="term" value="F:carbamoyl-phosphate synthase (glutamine-hydrolyzing) activity"/>
    <property type="evidence" value="ECO:0007669"/>
    <property type="project" value="UniProtKB-EC"/>
</dbReference>
<accession>X7ZLH3</accession>
<evidence type="ECO:0000313" key="2">
    <source>
        <dbReference type="EMBL" id="EUA20432.1"/>
    </source>
</evidence>
<dbReference type="AlphaFoldDB" id="X7ZLH3"/>
<dbReference type="PATRIC" id="fig|1299334.3.peg.7850"/>
<sequence length="82" mass="8883">MIDHATGRIAITAQNHGFAVQGEAGQRFDTRSDRRSSVTPAPTTASSKASNWPAGARFRCSTTRRRQPVRTTRNTCSTSSST</sequence>
<organism evidence="2">
    <name type="scientific">Mycobacterium xenopi 4042</name>
    <dbReference type="NCBI Taxonomy" id="1299334"/>
    <lineage>
        <taxon>Bacteria</taxon>
        <taxon>Bacillati</taxon>
        <taxon>Actinomycetota</taxon>
        <taxon>Actinomycetes</taxon>
        <taxon>Mycobacteriales</taxon>
        <taxon>Mycobacteriaceae</taxon>
        <taxon>Mycobacterium</taxon>
    </lineage>
</organism>
<keyword evidence="2" id="KW-0436">Ligase</keyword>
<evidence type="ECO:0000256" key="1">
    <source>
        <dbReference type="SAM" id="MobiDB-lite"/>
    </source>
</evidence>
<feature type="compositionally biased region" description="Low complexity" evidence="1">
    <location>
        <begin position="69"/>
        <end position="82"/>
    </location>
</feature>